<dbReference type="InterPro" id="IPR041492">
    <property type="entry name" value="HAD_2"/>
</dbReference>
<dbReference type="InterPro" id="IPR006439">
    <property type="entry name" value="HAD-SF_hydro_IA"/>
</dbReference>
<dbReference type="PANTHER" id="PTHR46470:SF2">
    <property type="entry name" value="GLYCERALDEHYDE 3-PHOSPHATE PHOSPHATASE"/>
    <property type="match status" value="1"/>
</dbReference>
<evidence type="ECO:0000256" key="3">
    <source>
        <dbReference type="ARBA" id="ARBA00022801"/>
    </source>
</evidence>
<dbReference type="NCBIfam" id="TIGR01549">
    <property type="entry name" value="HAD-SF-IA-v1"/>
    <property type="match status" value="1"/>
</dbReference>
<accession>X1TGG4</accession>
<gene>
    <name evidence="5" type="ORF">S12H4_15271</name>
</gene>
<organism evidence="5">
    <name type="scientific">marine sediment metagenome</name>
    <dbReference type="NCBI Taxonomy" id="412755"/>
    <lineage>
        <taxon>unclassified sequences</taxon>
        <taxon>metagenomes</taxon>
        <taxon>ecological metagenomes</taxon>
    </lineage>
</organism>
<dbReference type="AlphaFoldDB" id="X1TGG4"/>
<proteinExistence type="predicted"/>
<keyword evidence="2" id="KW-0479">Metal-binding</keyword>
<dbReference type="InterPro" id="IPR023214">
    <property type="entry name" value="HAD_sf"/>
</dbReference>
<keyword evidence="3" id="KW-0378">Hydrolase</keyword>
<evidence type="ECO:0000256" key="2">
    <source>
        <dbReference type="ARBA" id="ARBA00022723"/>
    </source>
</evidence>
<evidence type="ECO:0000256" key="1">
    <source>
        <dbReference type="ARBA" id="ARBA00001946"/>
    </source>
</evidence>
<evidence type="ECO:0000313" key="5">
    <source>
        <dbReference type="EMBL" id="GAI86675.1"/>
    </source>
</evidence>
<dbReference type="PANTHER" id="PTHR46470">
    <property type="entry name" value="N-ACYLNEURAMINATE-9-PHOSPHATASE"/>
    <property type="match status" value="1"/>
</dbReference>
<dbReference type="PRINTS" id="PR00413">
    <property type="entry name" value="HADHALOGNASE"/>
</dbReference>
<comment type="caution">
    <text evidence="5">The sequence shown here is derived from an EMBL/GenBank/DDBJ whole genome shotgun (WGS) entry which is preliminary data.</text>
</comment>
<dbReference type="GO" id="GO:0046872">
    <property type="term" value="F:metal ion binding"/>
    <property type="evidence" value="ECO:0007669"/>
    <property type="project" value="UniProtKB-KW"/>
</dbReference>
<protein>
    <submittedName>
        <fullName evidence="5">Uncharacterized protein</fullName>
    </submittedName>
</protein>
<sequence>MIRYYQPVTEQITLIPGAVETLKLFKDKNLKVGLLSNTIFPERFHTEELKRFGLDKYLDLALFSSEVGFKKPHPHMFCTALEKLGVVPHSALFVGDRLEEDIEGAQKVGMKAVLKIKEGEDCPACIVPDAKIANLSELPEAVLKLFEI</sequence>
<name>X1TGG4_9ZZZZ</name>
<dbReference type="Gene3D" id="3.40.50.1000">
    <property type="entry name" value="HAD superfamily/HAD-like"/>
    <property type="match status" value="1"/>
</dbReference>
<dbReference type="Pfam" id="PF13419">
    <property type="entry name" value="HAD_2"/>
    <property type="match status" value="1"/>
</dbReference>
<dbReference type="GO" id="GO:0016791">
    <property type="term" value="F:phosphatase activity"/>
    <property type="evidence" value="ECO:0007669"/>
    <property type="project" value="TreeGrafter"/>
</dbReference>
<dbReference type="SUPFAM" id="SSF56784">
    <property type="entry name" value="HAD-like"/>
    <property type="match status" value="1"/>
</dbReference>
<dbReference type="InterPro" id="IPR051400">
    <property type="entry name" value="HAD-like_hydrolase"/>
</dbReference>
<evidence type="ECO:0000256" key="4">
    <source>
        <dbReference type="ARBA" id="ARBA00022842"/>
    </source>
</evidence>
<dbReference type="EMBL" id="BARW01007322">
    <property type="protein sequence ID" value="GAI86675.1"/>
    <property type="molecule type" value="Genomic_DNA"/>
</dbReference>
<dbReference type="InterPro" id="IPR036412">
    <property type="entry name" value="HAD-like_sf"/>
</dbReference>
<reference evidence="5" key="1">
    <citation type="journal article" date="2014" name="Front. Microbiol.">
        <title>High frequency of phylogenetically diverse reductive dehalogenase-homologous genes in deep subseafloor sedimentary metagenomes.</title>
        <authorList>
            <person name="Kawai M."/>
            <person name="Futagami T."/>
            <person name="Toyoda A."/>
            <person name="Takaki Y."/>
            <person name="Nishi S."/>
            <person name="Hori S."/>
            <person name="Arai W."/>
            <person name="Tsubouchi T."/>
            <person name="Morono Y."/>
            <person name="Uchiyama I."/>
            <person name="Ito T."/>
            <person name="Fujiyama A."/>
            <person name="Inagaki F."/>
            <person name="Takami H."/>
        </authorList>
    </citation>
    <scope>NUCLEOTIDE SEQUENCE</scope>
    <source>
        <strain evidence="5">Expedition CK06-06</strain>
    </source>
</reference>
<keyword evidence="4" id="KW-0460">Magnesium</keyword>
<comment type="cofactor">
    <cofactor evidence="1">
        <name>Mg(2+)</name>
        <dbReference type="ChEBI" id="CHEBI:18420"/>
    </cofactor>
</comment>
<dbReference type="NCBIfam" id="TIGR01509">
    <property type="entry name" value="HAD-SF-IA-v3"/>
    <property type="match status" value="1"/>
</dbReference>
<dbReference type="GO" id="GO:0044281">
    <property type="term" value="P:small molecule metabolic process"/>
    <property type="evidence" value="ECO:0007669"/>
    <property type="project" value="UniProtKB-ARBA"/>
</dbReference>